<dbReference type="EMBL" id="AWWV01012578">
    <property type="protein sequence ID" value="OMO65958.1"/>
    <property type="molecule type" value="Genomic_DNA"/>
</dbReference>
<proteinExistence type="predicted"/>
<protein>
    <submittedName>
        <fullName evidence="1">Zinc transporter 4, chloroplastic-like protein</fullName>
    </submittedName>
</protein>
<accession>A0A1R3H6G5</accession>
<sequence length="75" mass="8696">MEEVKQNLYVLPLRLLEESSGESSSSSNPVDAARAWLEFERASFLEARARLKFERASFLDSNYSKKQQAKKKRKN</sequence>
<dbReference type="Gramene" id="OMO65958">
    <property type="protein sequence ID" value="OMO65958"/>
    <property type="gene ID" value="CCACVL1_21328"/>
</dbReference>
<name>A0A1R3H6G5_COCAP</name>
<keyword evidence="2" id="KW-1185">Reference proteome</keyword>
<dbReference type="AlphaFoldDB" id="A0A1R3H6G5"/>
<evidence type="ECO:0000313" key="1">
    <source>
        <dbReference type="EMBL" id="OMO65958.1"/>
    </source>
</evidence>
<dbReference type="Proteomes" id="UP000188268">
    <property type="component" value="Unassembled WGS sequence"/>
</dbReference>
<comment type="caution">
    <text evidence="1">The sequence shown here is derived from an EMBL/GenBank/DDBJ whole genome shotgun (WGS) entry which is preliminary data.</text>
</comment>
<gene>
    <name evidence="1" type="ORF">CCACVL1_21328</name>
</gene>
<reference evidence="1 2" key="1">
    <citation type="submission" date="2013-09" db="EMBL/GenBank/DDBJ databases">
        <title>Corchorus capsularis genome sequencing.</title>
        <authorList>
            <person name="Alam M."/>
            <person name="Haque M.S."/>
            <person name="Islam M.S."/>
            <person name="Emdad E.M."/>
            <person name="Islam M.M."/>
            <person name="Ahmed B."/>
            <person name="Halim A."/>
            <person name="Hossen Q.M.M."/>
            <person name="Hossain M.Z."/>
            <person name="Ahmed R."/>
            <person name="Khan M.M."/>
            <person name="Islam R."/>
            <person name="Rashid M.M."/>
            <person name="Khan S.A."/>
            <person name="Rahman M.S."/>
            <person name="Alam M."/>
        </authorList>
    </citation>
    <scope>NUCLEOTIDE SEQUENCE [LARGE SCALE GENOMIC DNA]</scope>
    <source>
        <strain evidence="2">cv. CVL-1</strain>
        <tissue evidence="1">Whole seedling</tissue>
    </source>
</reference>
<evidence type="ECO:0000313" key="2">
    <source>
        <dbReference type="Proteomes" id="UP000188268"/>
    </source>
</evidence>
<organism evidence="1 2">
    <name type="scientific">Corchorus capsularis</name>
    <name type="common">Jute</name>
    <dbReference type="NCBI Taxonomy" id="210143"/>
    <lineage>
        <taxon>Eukaryota</taxon>
        <taxon>Viridiplantae</taxon>
        <taxon>Streptophyta</taxon>
        <taxon>Embryophyta</taxon>
        <taxon>Tracheophyta</taxon>
        <taxon>Spermatophyta</taxon>
        <taxon>Magnoliopsida</taxon>
        <taxon>eudicotyledons</taxon>
        <taxon>Gunneridae</taxon>
        <taxon>Pentapetalae</taxon>
        <taxon>rosids</taxon>
        <taxon>malvids</taxon>
        <taxon>Malvales</taxon>
        <taxon>Malvaceae</taxon>
        <taxon>Grewioideae</taxon>
        <taxon>Apeibeae</taxon>
        <taxon>Corchorus</taxon>
    </lineage>
</organism>